<name>A0ABD0W7A8_UMBPY</name>
<gene>
    <name evidence="2" type="ORF">UPYG_G00249740</name>
</gene>
<evidence type="ECO:0000256" key="1">
    <source>
        <dbReference type="SAM" id="MobiDB-lite"/>
    </source>
</evidence>
<dbReference type="Proteomes" id="UP001557470">
    <property type="component" value="Unassembled WGS sequence"/>
</dbReference>
<feature type="region of interest" description="Disordered" evidence="1">
    <location>
        <begin position="1"/>
        <end position="24"/>
    </location>
</feature>
<evidence type="ECO:0000313" key="2">
    <source>
        <dbReference type="EMBL" id="KAL0967244.1"/>
    </source>
</evidence>
<evidence type="ECO:0000313" key="3">
    <source>
        <dbReference type="Proteomes" id="UP001557470"/>
    </source>
</evidence>
<accession>A0ABD0W7A8</accession>
<reference evidence="2 3" key="1">
    <citation type="submission" date="2024-06" db="EMBL/GenBank/DDBJ databases">
        <authorList>
            <person name="Pan Q."/>
            <person name="Wen M."/>
            <person name="Jouanno E."/>
            <person name="Zahm M."/>
            <person name="Klopp C."/>
            <person name="Cabau C."/>
            <person name="Louis A."/>
            <person name="Berthelot C."/>
            <person name="Parey E."/>
            <person name="Roest Crollius H."/>
            <person name="Montfort J."/>
            <person name="Robinson-Rechavi M."/>
            <person name="Bouchez O."/>
            <person name="Lampietro C."/>
            <person name="Lopez Roques C."/>
            <person name="Donnadieu C."/>
            <person name="Postlethwait J."/>
            <person name="Bobe J."/>
            <person name="Verreycken H."/>
            <person name="Guiguen Y."/>
        </authorList>
    </citation>
    <scope>NUCLEOTIDE SEQUENCE [LARGE SCALE GENOMIC DNA]</scope>
    <source>
        <strain evidence="2">Up_M1</strain>
        <tissue evidence="2">Testis</tissue>
    </source>
</reference>
<dbReference type="AlphaFoldDB" id="A0ABD0W7A8"/>
<comment type="caution">
    <text evidence="2">The sequence shown here is derived from an EMBL/GenBank/DDBJ whole genome shotgun (WGS) entry which is preliminary data.</text>
</comment>
<protein>
    <submittedName>
        <fullName evidence="2">Uncharacterized protein</fullName>
    </submittedName>
</protein>
<organism evidence="2 3">
    <name type="scientific">Umbra pygmaea</name>
    <name type="common">Eastern mudminnow</name>
    <dbReference type="NCBI Taxonomy" id="75934"/>
    <lineage>
        <taxon>Eukaryota</taxon>
        <taxon>Metazoa</taxon>
        <taxon>Chordata</taxon>
        <taxon>Craniata</taxon>
        <taxon>Vertebrata</taxon>
        <taxon>Euteleostomi</taxon>
        <taxon>Actinopterygii</taxon>
        <taxon>Neopterygii</taxon>
        <taxon>Teleostei</taxon>
        <taxon>Protacanthopterygii</taxon>
        <taxon>Esociformes</taxon>
        <taxon>Umbridae</taxon>
        <taxon>Umbra</taxon>
    </lineage>
</organism>
<keyword evidence="3" id="KW-1185">Reference proteome</keyword>
<sequence>MPTGSSPPSLQPPASPRSTLSFSSTSHPDWVQYLKMSRISMIPLIQLSRMTTRMMVRKRWSVALVTPHTHIPLLTHISPFSESVTCPTVH</sequence>
<proteinExistence type="predicted"/>
<dbReference type="EMBL" id="JAGEUA010000008">
    <property type="protein sequence ID" value="KAL0967244.1"/>
    <property type="molecule type" value="Genomic_DNA"/>
</dbReference>